<dbReference type="PROSITE" id="PS50977">
    <property type="entry name" value="HTH_TETR_2"/>
    <property type="match status" value="1"/>
</dbReference>
<dbReference type="SUPFAM" id="SSF46689">
    <property type="entry name" value="Homeodomain-like"/>
    <property type="match status" value="1"/>
</dbReference>
<dbReference type="InterPro" id="IPR009057">
    <property type="entry name" value="Homeodomain-like_sf"/>
</dbReference>
<organism evidence="4 5">
    <name type="scientific">Candidatus Enterococcus moelleringii</name>
    <dbReference type="NCBI Taxonomy" id="2815325"/>
    <lineage>
        <taxon>Bacteria</taxon>
        <taxon>Bacillati</taxon>
        <taxon>Bacillota</taxon>
        <taxon>Bacilli</taxon>
        <taxon>Lactobacillales</taxon>
        <taxon>Enterococcaceae</taxon>
        <taxon>Enterococcus</taxon>
    </lineage>
</organism>
<evidence type="ECO:0000256" key="1">
    <source>
        <dbReference type="ARBA" id="ARBA00023125"/>
    </source>
</evidence>
<keyword evidence="5" id="KW-1185">Reference proteome</keyword>
<dbReference type="Pfam" id="PF17929">
    <property type="entry name" value="TetR_C_34"/>
    <property type="match status" value="1"/>
</dbReference>
<reference evidence="4 5" key="1">
    <citation type="submission" date="2021-03" db="EMBL/GenBank/DDBJ databases">
        <title>Enterococcal diversity collection.</title>
        <authorList>
            <person name="Gilmore M.S."/>
            <person name="Schwartzman J."/>
            <person name="Van Tyne D."/>
            <person name="Martin M."/>
            <person name="Earl A.M."/>
            <person name="Manson A.L."/>
            <person name="Straub T."/>
            <person name="Salamzade R."/>
            <person name="Saavedra J."/>
            <person name="Lebreton F."/>
            <person name="Prichula J."/>
            <person name="Schaufler K."/>
            <person name="Gaca A."/>
            <person name="Sgardioli B."/>
            <person name="Wagenaar J."/>
            <person name="Strong T."/>
        </authorList>
    </citation>
    <scope>NUCLEOTIDE SEQUENCE [LARGE SCALE GENOMIC DNA]</scope>
    <source>
        <strain evidence="4 5">669A</strain>
    </source>
</reference>
<keyword evidence="1 2" id="KW-0238">DNA-binding</keyword>
<comment type="caution">
    <text evidence="4">The sequence shown here is derived from an EMBL/GenBank/DDBJ whole genome shotgun (WGS) entry which is preliminary data.</text>
</comment>
<dbReference type="Pfam" id="PF00440">
    <property type="entry name" value="TetR_N"/>
    <property type="match status" value="1"/>
</dbReference>
<evidence type="ECO:0000256" key="2">
    <source>
        <dbReference type="PROSITE-ProRule" id="PRU00335"/>
    </source>
</evidence>
<proteinExistence type="predicted"/>
<evidence type="ECO:0000313" key="4">
    <source>
        <dbReference type="EMBL" id="MBO1306278.1"/>
    </source>
</evidence>
<name>A0ABS3L9G9_9ENTE</name>
<dbReference type="EMBL" id="JAFREM010000013">
    <property type="protein sequence ID" value="MBO1306278.1"/>
    <property type="molecule type" value="Genomic_DNA"/>
</dbReference>
<protein>
    <submittedName>
        <fullName evidence="4">TetR/AcrR family transcriptional regulator</fullName>
    </submittedName>
</protein>
<dbReference type="RefSeq" id="WP_207673205.1">
    <property type="nucleotide sequence ID" value="NZ_JAFREM010000013.1"/>
</dbReference>
<dbReference type="InterPro" id="IPR001647">
    <property type="entry name" value="HTH_TetR"/>
</dbReference>
<evidence type="ECO:0000259" key="3">
    <source>
        <dbReference type="PROSITE" id="PS50977"/>
    </source>
</evidence>
<accession>A0ABS3L9G9</accession>
<dbReference type="Proteomes" id="UP000664601">
    <property type="component" value="Unassembled WGS sequence"/>
</dbReference>
<gene>
    <name evidence="4" type="ORF">JZO70_08910</name>
</gene>
<dbReference type="InterPro" id="IPR041483">
    <property type="entry name" value="TetR_C_34"/>
</dbReference>
<sequence length="217" mass="25259">MEKMTEFKRARSEKQKEQRMMDIKQAVDELFSQMPYHDITLTTIAKKLNLTRANLYQYISTKEDIFLELSADKRDTYYAALKAAFPEDNGYSIGVVAEVWAGIINAHRDYLRYSDILHTIIETNVNVDRLAAFKKRYYEKTDELCSRLSSQLGISHEDAHNIYLNVHYHAVGIQSISKWNPLISEALAKENIQVPEIDFRENLKAFILMNLNHYCNA</sequence>
<dbReference type="Gene3D" id="1.10.357.10">
    <property type="entry name" value="Tetracycline Repressor, domain 2"/>
    <property type="match status" value="1"/>
</dbReference>
<evidence type="ECO:0000313" key="5">
    <source>
        <dbReference type="Proteomes" id="UP000664601"/>
    </source>
</evidence>
<feature type="DNA-binding region" description="H-T-H motif" evidence="2">
    <location>
        <begin position="40"/>
        <end position="59"/>
    </location>
</feature>
<feature type="domain" description="HTH tetR-type" evidence="3">
    <location>
        <begin position="17"/>
        <end position="77"/>
    </location>
</feature>